<feature type="chain" id="PRO_5038891340" evidence="1">
    <location>
        <begin position="24"/>
        <end position="143"/>
    </location>
</feature>
<dbReference type="AlphaFoldDB" id="A0A9D6V8N7"/>
<accession>A0A9D6V8N7</accession>
<gene>
    <name evidence="2" type="ORF">HY912_24275</name>
</gene>
<dbReference type="EMBL" id="JACRDE010000629">
    <property type="protein sequence ID" value="MBI5252625.1"/>
    <property type="molecule type" value="Genomic_DNA"/>
</dbReference>
<feature type="signal peptide" evidence="1">
    <location>
        <begin position="1"/>
        <end position="23"/>
    </location>
</feature>
<name>A0A9D6V8N7_9BACT</name>
<reference evidence="2" key="1">
    <citation type="submission" date="2020-07" db="EMBL/GenBank/DDBJ databases">
        <title>Huge and variable diversity of episymbiotic CPR bacteria and DPANN archaea in groundwater ecosystems.</title>
        <authorList>
            <person name="He C.Y."/>
            <person name="Keren R."/>
            <person name="Whittaker M."/>
            <person name="Farag I.F."/>
            <person name="Doudna J."/>
            <person name="Cate J.H.D."/>
            <person name="Banfield J.F."/>
        </authorList>
    </citation>
    <scope>NUCLEOTIDE SEQUENCE</scope>
    <source>
        <strain evidence="2">NC_groundwater_1664_Pr3_B-0.1um_52_9</strain>
    </source>
</reference>
<keyword evidence="1" id="KW-0732">Signal</keyword>
<evidence type="ECO:0000313" key="3">
    <source>
        <dbReference type="Proteomes" id="UP000807825"/>
    </source>
</evidence>
<organism evidence="2 3">
    <name type="scientific">Desulfomonile tiedjei</name>
    <dbReference type="NCBI Taxonomy" id="2358"/>
    <lineage>
        <taxon>Bacteria</taxon>
        <taxon>Pseudomonadati</taxon>
        <taxon>Thermodesulfobacteriota</taxon>
        <taxon>Desulfomonilia</taxon>
        <taxon>Desulfomonilales</taxon>
        <taxon>Desulfomonilaceae</taxon>
        <taxon>Desulfomonile</taxon>
    </lineage>
</organism>
<proteinExistence type="predicted"/>
<protein>
    <submittedName>
        <fullName evidence="2">Uncharacterized protein</fullName>
    </submittedName>
</protein>
<sequence>MRSTLAWIVVLASFLFSAEAARAVTCDDCKEIHKNKQGIQQELLQKDAELNVAFKSKNFQQVNDLRTRMLELRKKMNELRSSDEKCEQACKPDVVKATECKKLLDEILRAEAVDSVTDDNRIDALYREFRSCNNEMVKLKQAD</sequence>
<comment type="caution">
    <text evidence="2">The sequence shown here is derived from an EMBL/GenBank/DDBJ whole genome shotgun (WGS) entry which is preliminary data.</text>
</comment>
<evidence type="ECO:0000256" key="1">
    <source>
        <dbReference type="SAM" id="SignalP"/>
    </source>
</evidence>
<evidence type="ECO:0000313" key="2">
    <source>
        <dbReference type="EMBL" id="MBI5252625.1"/>
    </source>
</evidence>
<dbReference type="Proteomes" id="UP000807825">
    <property type="component" value="Unassembled WGS sequence"/>
</dbReference>